<gene>
    <name evidence="5" type="ORF">GCM10011403_22170</name>
</gene>
<feature type="binding site" evidence="4">
    <location>
        <position position="227"/>
    </location>
    <ligand>
        <name>a divalent metal cation</name>
        <dbReference type="ChEBI" id="CHEBI:60240"/>
        <label>1</label>
    </ligand>
</feature>
<keyword evidence="3 4" id="KW-0479">Metal-binding</keyword>
<organism evidence="5 6">
    <name type="scientific">Pseudohongiella nitratireducens</name>
    <dbReference type="NCBI Taxonomy" id="1768907"/>
    <lineage>
        <taxon>Bacteria</taxon>
        <taxon>Pseudomonadati</taxon>
        <taxon>Pseudomonadota</taxon>
        <taxon>Gammaproteobacteria</taxon>
        <taxon>Pseudomonadales</taxon>
        <taxon>Pseudohongiellaceae</taxon>
        <taxon>Pseudohongiella</taxon>
    </lineage>
</organism>
<feature type="binding site" evidence="4">
    <location>
        <position position="66"/>
    </location>
    <ligand>
        <name>a divalent metal cation</name>
        <dbReference type="ChEBI" id="CHEBI:60240"/>
        <label>1</label>
    </ligand>
</feature>
<dbReference type="InterPro" id="IPR002678">
    <property type="entry name" value="DUF34/NIF3"/>
</dbReference>
<dbReference type="NCBIfam" id="TIGR00486">
    <property type="entry name" value="YbgI_SA1388"/>
    <property type="match status" value="1"/>
</dbReference>
<evidence type="ECO:0000313" key="5">
    <source>
        <dbReference type="EMBL" id="GFZ78668.1"/>
    </source>
</evidence>
<dbReference type="GO" id="GO:0046872">
    <property type="term" value="F:metal ion binding"/>
    <property type="evidence" value="ECO:0007669"/>
    <property type="project" value="UniProtKB-KW"/>
</dbReference>
<reference evidence="5" key="2">
    <citation type="submission" date="2020-09" db="EMBL/GenBank/DDBJ databases">
        <authorList>
            <person name="Sun Q."/>
            <person name="Zhou Y."/>
        </authorList>
    </citation>
    <scope>NUCLEOTIDE SEQUENCE</scope>
    <source>
        <strain evidence="5">CGMCC 1.15425</strain>
    </source>
</reference>
<dbReference type="Pfam" id="PF01784">
    <property type="entry name" value="DUF34_NIF3"/>
    <property type="match status" value="1"/>
</dbReference>
<dbReference type="SUPFAM" id="SSF102705">
    <property type="entry name" value="NIF3 (NGG1p interacting factor 3)-like"/>
    <property type="match status" value="1"/>
</dbReference>
<feature type="binding site" evidence="4">
    <location>
        <position position="104"/>
    </location>
    <ligand>
        <name>a divalent metal cation</name>
        <dbReference type="ChEBI" id="CHEBI:60240"/>
        <label>1</label>
    </ligand>
</feature>
<keyword evidence="6" id="KW-1185">Reference proteome</keyword>
<comment type="caution">
    <text evidence="5">The sequence shown here is derived from an EMBL/GenBank/DDBJ whole genome shotgun (WGS) entry which is preliminary data.</text>
</comment>
<evidence type="ECO:0000313" key="6">
    <source>
        <dbReference type="Proteomes" id="UP000627715"/>
    </source>
</evidence>
<dbReference type="PANTHER" id="PTHR13799">
    <property type="entry name" value="NGG1 INTERACTING FACTOR 3"/>
    <property type="match status" value="1"/>
</dbReference>
<evidence type="ECO:0000256" key="4">
    <source>
        <dbReference type="PIRSR" id="PIRSR602678-1"/>
    </source>
</evidence>
<dbReference type="AlphaFoldDB" id="A0A916QLD4"/>
<accession>A0A916QLD4</accession>
<name>A0A916QLD4_9GAMM</name>
<dbReference type="GO" id="GO:0005737">
    <property type="term" value="C:cytoplasm"/>
    <property type="evidence" value="ECO:0007669"/>
    <property type="project" value="TreeGrafter"/>
</dbReference>
<evidence type="ECO:0000256" key="1">
    <source>
        <dbReference type="ARBA" id="ARBA00006964"/>
    </source>
</evidence>
<dbReference type="PANTHER" id="PTHR13799:SF14">
    <property type="entry name" value="GTP CYCLOHYDROLASE 1 TYPE 2 HOMOLOG"/>
    <property type="match status" value="1"/>
</dbReference>
<protein>
    <recommendedName>
        <fullName evidence="2">GTP cyclohydrolase 1 type 2 homolog</fullName>
    </recommendedName>
</protein>
<proteinExistence type="inferred from homology"/>
<feature type="binding site" evidence="4">
    <location>
        <position position="67"/>
    </location>
    <ligand>
        <name>a divalent metal cation</name>
        <dbReference type="ChEBI" id="CHEBI:60240"/>
        <label>1</label>
    </ligand>
</feature>
<feature type="binding site" evidence="4">
    <location>
        <position position="223"/>
    </location>
    <ligand>
        <name>a divalent metal cation</name>
        <dbReference type="ChEBI" id="CHEBI:60240"/>
        <label>1</label>
    </ligand>
</feature>
<reference evidence="5" key="1">
    <citation type="journal article" date="2014" name="Int. J. Syst. Evol. Microbiol.">
        <title>Complete genome sequence of Corynebacterium casei LMG S-19264T (=DSM 44701T), isolated from a smear-ripened cheese.</title>
        <authorList>
            <consortium name="US DOE Joint Genome Institute (JGI-PGF)"/>
            <person name="Walter F."/>
            <person name="Albersmeier A."/>
            <person name="Kalinowski J."/>
            <person name="Ruckert C."/>
        </authorList>
    </citation>
    <scope>NUCLEOTIDE SEQUENCE</scope>
    <source>
        <strain evidence="5">CGMCC 1.15425</strain>
    </source>
</reference>
<dbReference type="FunFam" id="3.40.1390.30:FF:000002">
    <property type="entry name" value="Nif3-like dinuclear metal center protein"/>
    <property type="match status" value="1"/>
</dbReference>
<comment type="similarity">
    <text evidence="1">Belongs to the GTP cyclohydrolase I type 2/NIF3 family.</text>
</comment>
<dbReference type="Proteomes" id="UP000627715">
    <property type="component" value="Unassembled WGS sequence"/>
</dbReference>
<evidence type="ECO:0000256" key="2">
    <source>
        <dbReference type="ARBA" id="ARBA00022112"/>
    </source>
</evidence>
<dbReference type="EMBL" id="BMIY01000009">
    <property type="protein sequence ID" value="GFZ78668.1"/>
    <property type="molecule type" value="Genomic_DNA"/>
</dbReference>
<sequence>MMTVLRDDLVKQLSRMLRVDQFNDYCPNGLQVEGAGTVRRIISGVTASQALIEAAIERQADTVLVHHGYFWKGEPAAVAGMKKQRLKLLLEHDINLLAYHLPLDAHAEFGNNVQLARVLDLPVSGELMKQNNQVMGLFADLDEAISGEQLASRLHEKLGRQALHIAPSANKTIKRIAWCTGGAQSYIHRAVDIGADAYISGEVSEPTFHTARELGIHYYAAGHHATERYGAKALGEWLAAEYDLVHEFVDIDNPV</sequence>
<dbReference type="Gene3D" id="3.40.1390.30">
    <property type="entry name" value="NIF3 (NGG1p interacting factor 3)-like"/>
    <property type="match status" value="2"/>
</dbReference>
<dbReference type="InterPro" id="IPR036069">
    <property type="entry name" value="DUF34/NIF3_sf"/>
</dbReference>
<evidence type="ECO:0000256" key="3">
    <source>
        <dbReference type="ARBA" id="ARBA00022723"/>
    </source>
</evidence>